<keyword evidence="2" id="KW-0677">Repeat</keyword>
<proteinExistence type="predicted"/>
<evidence type="ECO:0000313" key="7">
    <source>
        <dbReference type="Proteomes" id="UP000595197"/>
    </source>
</evidence>
<accession>A0ABX7B6N2</accession>
<keyword evidence="4" id="KW-0813">Transport</keyword>
<sequence length="1011" mass="100891">MPDDLTYRPERAGLRRLLDRLKSETAGGALSTGQPAAGIALALEPRFMFDAAGVATAADAVVDDPAHDALFDAADPSVDQALLDAAAQAAGPAASGESNAPQGERPASQRVEIAFIDTGITGWEALRDGVKPGVEIVLIDPSRDGLAQMAEVLGQRTGIEAVHVISHGFDGGIFLGSSRINTATLEASAPLLATIGGAMSEGGDILIYGCDVGATATGGFITALADLTGADVSASSDDTGAAARGGDWDLEVAAGSIESEVALTDQTVASWDGIMAATTLSAGDIAVIGINTDGTTKQDTWAFVILVNINNGTTIHFTDSGINGTISNSSNQFHEIAASEGHMTWNVGADLTAGSVFIVTNNSGSNASIRNVSNTSMTGVTGSLGGSTDDFASIGDQIFVYQGTSGTTVGATFIYGLNTGQAPAYSSTGTWLSSWPGSPTGAHSYIPNGLTEGTSALALTHTSSSAGTTVSGSVYGYDNMKYTGTTTGSRETLLAAIGNAANWGGHDSTVYDFSTLINFDMSTDTTPPTLDGANSTPADNATGVAVGANLVIDFSENVAFGTSGTIVLRNVTTGQDVETFTVSSGSASGGGGGTASISNDKLTLNPGADLRAGTQYSVRFSAGSIVDTAGTPNQLAAITDDTTYNFTTAAPTVSLSVNNATINEAAGTSTVTATLSAAASVDTTVTLTASGTATGGGTDYTLSSTTITILAGQTTGTATITAVQDSLNEANETVILDITGVSGGGGATENGTQQVTVTINDDDPTPTLSIANVSQAEGNSGTSTMTFTVTLSAASGRAVSVDYATSDVSATAGTDYTAASGTLTFAAGTTTQTFTVTVTGDTAVESDETFTVTLSNASNATIPTSTATGTITNDDSAGPAITSATYDATTGVLTVTGTGLTNGGAIDETRLTLTGEGGSTHTLTETGAITASSTTQFSLTLNAADKAAVNQILNKAGTTSTGGTGFNLAGAADWHGTGNADTTGNVVTVSNVPVPAITRTYDANTTTPNRG</sequence>
<keyword evidence="4" id="KW-0406">Ion transport</keyword>
<dbReference type="SMART" id="SM00237">
    <property type="entry name" value="Calx_beta"/>
    <property type="match status" value="2"/>
</dbReference>
<dbReference type="SUPFAM" id="SSF141072">
    <property type="entry name" value="CalX-like"/>
    <property type="match status" value="2"/>
</dbReference>
<protein>
    <submittedName>
        <fullName evidence="6">DUF4347 domain-containing protein</fullName>
    </submittedName>
</protein>
<keyword evidence="1" id="KW-0732">Signal</keyword>
<dbReference type="InterPro" id="IPR038081">
    <property type="entry name" value="CalX-like_sf"/>
</dbReference>
<evidence type="ECO:0000313" key="6">
    <source>
        <dbReference type="EMBL" id="QQP88771.1"/>
    </source>
</evidence>
<dbReference type="PANTHER" id="PTHR11878">
    <property type="entry name" value="SODIUM/CALCIUM EXCHANGER"/>
    <property type="match status" value="1"/>
</dbReference>
<evidence type="ECO:0000256" key="2">
    <source>
        <dbReference type="ARBA" id="ARBA00022737"/>
    </source>
</evidence>
<keyword evidence="7" id="KW-1185">Reference proteome</keyword>
<name>A0ABX7B6N2_9PROT</name>
<dbReference type="Pfam" id="PF13205">
    <property type="entry name" value="Big_5"/>
    <property type="match status" value="1"/>
</dbReference>
<dbReference type="Pfam" id="PF14252">
    <property type="entry name" value="DUF4347"/>
    <property type="match status" value="1"/>
</dbReference>
<dbReference type="PANTHER" id="PTHR11878:SF65">
    <property type="entry name" value="NA_CA-EXCHANGE PROTEIN, ISOFORM G"/>
    <property type="match status" value="1"/>
</dbReference>
<feature type="domain" description="Calx-beta" evidence="5">
    <location>
        <begin position="634"/>
        <end position="739"/>
    </location>
</feature>
<organism evidence="6 7">
    <name type="scientific">Skermanella cutis</name>
    <dbReference type="NCBI Taxonomy" id="2775420"/>
    <lineage>
        <taxon>Bacteria</taxon>
        <taxon>Pseudomonadati</taxon>
        <taxon>Pseudomonadota</taxon>
        <taxon>Alphaproteobacteria</taxon>
        <taxon>Rhodospirillales</taxon>
        <taxon>Azospirillaceae</taxon>
        <taxon>Skermanella</taxon>
    </lineage>
</organism>
<keyword evidence="3" id="KW-0106">Calcium</keyword>
<reference evidence="6" key="1">
    <citation type="submission" date="2021-02" db="EMBL/GenBank/DDBJ databases">
        <title>Skermanella TT6 skin isolate.</title>
        <authorList>
            <person name="Lee K."/>
            <person name="Ganzorig M."/>
        </authorList>
    </citation>
    <scope>NUCLEOTIDE SEQUENCE</scope>
    <source>
        <strain evidence="6">TT6</strain>
    </source>
</reference>
<evidence type="ECO:0000256" key="3">
    <source>
        <dbReference type="ARBA" id="ARBA00022837"/>
    </source>
</evidence>
<evidence type="ECO:0000256" key="4">
    <source>
        <dbReference type="ARBA" id="ARBA00023065"/>
    </source>
</evidence>
<dbReference type="Pfam" id="PF03160">
    <property type="entry name" value="Calx-beta"/>
    <property type="match status" value="2"/>
</dbReference>
<evidence type="ECO:0000256" key="1">
    <source>
        <dbReference type="ARBA" id="ARBA00022729"/>
    </source>
</evidence>
<dbReference type="RefSeq" id="WP_201074130.1">
    <property type="nucleotide sequence ID" value="NZ_CP067420.1"/>
</dbReference>
<feature type="domain" description="Calx-beta" evidence="5">
    <location>
        <begin position="755"/>
        <end position="855"/>
    </location>
</feature>
<dbReference type="Gene3D" id="2.60.40.2030">
    <property type="match status" value="2"/>
</dbReference>
<dbReference type="Proteomes" id="UP000595197">
    <property type="component" value="Chromosome"/>
</dbReference>
<dbReference type="EMBL" id="CP067420">
    <property type="protein sequence ID" value="QQP88771.1"/>
    <property type="molecule type" value="Genomic_DNA"/>
</dbReference>
<dbReference type="InterPro" id="IPR032812">
    <property type="entry name" value="SbsA_Ig"/>
</dbReference>
<gene>
    <name evidence="6" type="ORF">IGS68_22580</name>
</gene>
<dbReference type="InterPro" id="IPR051171">
    <property type="entry name" value="CaCA"/>
</dbReference>
<dbReference type="InterPro" id="IPR025592">
    <property type="entry name" value="DUF4347"/>
</dbReference>
<evidence type="ECO:0000259" key="5">
    <source>
        <dbReference type="SMART" id="SM00237"/>
    </source>
</evidence>
<dbReference type="InterPro" id="IPR003644">
    <property type="entry name" value="Calx_beta"/>
</dbReference>